<sequence length="56" mass="6098">MSEKNSVLVSYLTFGLIMLMGVSYGGTSLGFPVNDINLSPCHVLDDLLKTDLVLYC</sequence>
<protein>
    <submittedName>
        <fullName evidence="1">Uncharacterized protein</fullName>
    </submittedName>
</protein>
<dbReference type="EMBL" id="KQ947427">
    <property type="protein sequence ID" value="KUJ11373.1"/>
    <property type="molecule type" value="Genomic_DNA"/>
</dbReference>
<keyword evidence="2" id="KW-1185">Reference proteome</keyword>
<dbReference type="RefSeq" id="XP_018065728.1">
    <property type="nucleotide sequence ID" value="XM_018215870.1"/>
</dbReference>
<organism evidence="1 2">
    <name type="scientific">Mollisia scopiformis</name>
    <name type="common">Conifer needle endophyte fungus</name>
    <name type="synonym">Phialocephala scopiformis</name>
    <dbReference type="NCBI Taxonomy" id="149040"/>
    <lineage>
        <taxon>Eukaryota</taxon>
        <taxon>Fungi</taxon>
        <taxon>Dikarya</taxon>
        <taxon>Ascomycota</taxon>
        <taxon>Pezizomycotina</taxon>
        <taxon>Leotiomycetes</taxon>
        <taxon>Helotiales</taxon>
        <taxon>Mollisiaceae</taxon>
        <taxon>Mollisia</taxon>
    </lineage>
</organism>
<dbReference type="KEGG" id="psco:LY89DRAFT_689233"/>
<dbReference type="InParanoid" id="A0A194WTT7"/>
<dbReference type="Proteomes" id="UP000070700">
    <property type="component" value="Unassembled WGS sequence"/>
</dbReference>
<name>A0A194WTT7_MOLSC</name>
<reference evidence="1 2" key="1">
    <citation type="submission" date="2015-10" db="EMBL/GenBank/DDBJ databases">
        <title>Full genome of DAOMC 229536 Phialocephala scopiformis, a fungal endophyte of spruce producing the potent anti-insectan compound rugulosin.</title>
        <authorList>
            <consortium name="DOE Joint Genome Institute"/>
            <person name="Walker A.K."/>
            <person name="Frasz S.L."/>
            <person name="Seifert K.A."/>
            <person name="Miller J.D."/>
            <person name="Mondo S.J."/>
            <person name="Labutti K."/>
            <person name="Lipzen A."/>
            <person name="Dockter R."/>
            <person name="Kennedy M."/>
            <person name="Grigoriev I.V."/>
            <person name="Spatafora J.W."/>
        </authorList>
    </citation>
    <scope>NUCLEOTIDE SEQUENCE [LARGE SCALE GENOMIC DNA]</scope>
    <source>
        <strain evidence="1 2">CBS 120377</strain>
    </source>
</reference>
<dbReference type="AlphaFoldDB" id="A0A194WTT7"/>
<proteinExistence type="predicted"/>
<evidence type="ECO:0000313" key="1">
    <source>
        <dbReference type="EMBL" id="KUJ11373.1"/>
    </source>
</evidence>
<dbReference type="GeneID" id="28825596"/>
<accession>A0A194WTT7</accession>
<evidence type="ECO:0000313" key="2">
    <source>
        <dbReference type="Proteomes" id="UP000070700"/>
    </source>
</evidence>
<gene>
    <name evidence="1" type="ORF">LY89DRAFT_689233</name>
</gene>